<gene>
    <name evidence="7 9" type="primary">ackA</name>
    <name evidence="9" type="ORF">MCAPa_1070</name>
</gene>
<feature type="binding site" evidence="7">
    <location>
        <position position="87"/>
    </location>
    <ligand>
        <name>substrate</name>
    </ligand>
</feature>
<proteinExistence type="inferred from homology"/>
<dbReference type="GO" id="GO:0006083">
    <property type="term" value="P:acetate metabolic process"/>
    <property type="evidence" value="ECO:0007669"/>
    <property type="project" value="TreeGrafter"/>
</dbReference>
<feature type="binding site" evidence="7">
    <location>
        <begin position="326"/>
        <end position="330"/>
    </location>
    <ligand>
        <name>ATP</name>
        <dbReference type="ChEBI" id="CHEBI:30616"/>
    </ligand>
</feature>
<dbReference type="EMBL" id="JFDO01000004">
    <property type="protein sequence ID" value="KEZ20531.1"/>
    <property type="molecule type" value="Genomic_DNA"/>
</dbReference>
<dbReference type="GO" id="GO:0005737">
    <property type="term" value="C:cytoplasm"/>
    <property type="evidence" value="ECO:0007669"/>
    <property type="project" value="UniProtKB-SubCell"/>
</dbReference>
<dbReference type="UniPathway" id="UPA00340">
    <property type="reaction ID" value="UER00458"/>
</dbReference>
<dbReference type="Pfam" id="PF00871">
    <property type="entry name" value="Acetate_kinase"/>
    <property type="match status" value="1"/>
</dbReference>
<evidence type="ECO:0000256" key="3">
    <source>
        <dbReference type="ARBA" id="ARBA00022723"/>
    </source>
</evidence>
<dbReference type="NCBIfam" id="TIGR00016">
    <property type="entry name" value="ackA"/>
    <property type="match status" value="1"/>
</dbReference>
<comment type="function">
    <text evidence="7">Catalyzes the formation of acetyl phosphate from acetate and ATP. Can also catalyze the reverse reaction.</text>
</comment>
<comment type="catalytic activity">
    <reaction evidence="7">
        <text>acetate + ATP = acetyl phosphate + ADP</text>
        <dbReference type="Rhea" id="RHEA:11352"/>
        <dbReference type="ChEBI" id="CHEBI:22191"/>
        <dbReference type="ChEBI" id="CHEBI:30089"/>
        <dbReference type="ChEBI" id="CHEBI:30616"/>
        <dbReference type="ChEBI" id="CHEBI:456216"/>
        <dbReference type="EC" id="2.7.2.1"/>
    </reaction>
</comment>
<feature type="binding site" evidence="7">
    <location>
        <position position="6"/>
    </location>
    <ligand>
        <name>Mg(2+)</name>
        <dbReference type="ChEBI" id="CHEBI:18420"/>
    </ligand>
</feature>
<keyword evidence="2 7" id="KW-0808">Transferase</keyword>
<keyword evidence="5 7" id="KW-0418">Kinase</keyword>
<evidence type="ECO:0000256" key="2">
    <source>
        <dbReference type="ARBA" id="ARBA00022679"/>
    </source>
</evidence>
<dbReference type="GO" id="GO:0006085">
    <property type="term" value="P:acetyl-CoA biosynthetic process"/>
    <property type="evidence" value="ECO:0007669"/>
    <property type="project" value="UniProtKB-UniRule"/>
</dbReference>
<accession>A0A084ERD9</accession>
<dbReference type="PROSITE" id="PS01075">
    <property type="entry name" value="ACETATE_KINASE_1"/>
    <property type="match status" value="1"/>
</dbReference>
<feature type="binding site" evidence="7">
    <location>
        <position position="380"/>
    </location>
    <ligand>
        <name>Mg(2+)</name>
        <dbReference type="ChEBI" id="CHEBI:18420"/>
    </ligand>
</feature>
<comment type="pathway">
    <text evidence="7">Metabolic intermediate biosynthesis; acetyl-CoA biosynthesis; acetyl-CoA from acetate: step 1/2.</text>
</comment>
<dbReference type="GO" id="GO:0005524">
    <property type="term" value="F:ATP binding"/>
    <property type="evidence" value="ECO:0007669"/>
    <property type="project" value="UniProtKB-KW"/>
</dbReference>
<organism evidence="9 10">
    <name type="scientific">Mycoplasma capricolum subsp. capricolum 14232</name>
    <dbReference type="NCBI Taxonomy" id="1188238"/>
    <lineage>
        <taxon>Bacteria</taxon>
        <taxon>Bacillati</taxon>
        <taxon>Mycoplasmatota</taxon>
        <taxon>Mollicutes</taxon>
        <taxon>Mycoplasmataceae</taxon>
        <taxon>Mycoplasma</taxon>
    </lineage>
</organism>
<keyword evidence="6 7" id="KW-0067">ATP-binding</keyword>
<dbReference type="RefSeq" id="WP_036431114.1">
    <property type="nucleotide sequence ID" value="NZ_JFDO01000004.1"/>
</dbReference>
<dbReference type="SUPFAM" id="SSF53067">
    <property type="entry name" value="Actin-like ATPase domain"/>
    <property type="match status" value="2"/>
</dbReference>
<feature type="active site" description="Proton donor/acceptor" evidence="7">
    <location>
        <position position="143"/>
    </location>
</feature>
<dbReference type="InterPro" id="IPR043129">
    <property type="entry name" value="ATPase_NBD"/>
</dbReference>
<keyword evidence="4 7" id="KW-0547">Nucleotide-binding</keyword>
<dbReference type="AlphaFoldDB" id="A0A084ERD9"/>
<comment type="subcellular location">
    <subcellularLocation>
        <location evidence="7">Cytoplasm</location>
    </subcellularLocation>
</comment>
<comment type="cofactor">
    <cofactor evidence="7">
        <name>Mg(2+)</name>
        <dbReference type="ChEBI" id="CHEBI:18420"/>
    </cofactor>
    <cofactor evidence="7">
        <name>Mn(2+)</name>
        <dbReference type="ChEBI" id="CHEBI:29035"/>
    </cofactor>
    <text evidence="7">Mg(2+). Can also accept Mn(2+).</text>
</comment>
<evidence type="ECO:0000313" key="10">
    <source>
        <dbReference type="Proteomes" id="UP000028533"/>
    </source>
</evidence>
<reference evidence="9 10" key="1">
    <citation type="submission" date="2014-02" db="EMBL/GenBank/DDBJ databases">
        <title>Genome sequence of Mycoplasma capricolum subsp. capricolum strain 14232.</title>
        <authorList>
            <person name="Sirand-Pugnet P."/>
            <person name="Breton M."/>
            <person name="Dordet-Frisoni E."/>
            <person name="Baranowski E."/>
            <person name="Barre A."/>
            <person name="Couture C."/>
            <person name="Dupuy V."/>
            <person name="Gaurivaud P."/>
            <person name="Jacob D."/>
            <person name="Lemaitre C."/>
            <person name="Manso-Silvan L."/>
            <person name="Nikolski M."/>
            <person name="Nouvel L.-X."/>
            <person name="Poumarat F."/>
            <person name="Tardy F."/>
            <person name="Thebault P."/>
            <person name="Theil S."/>
            <person name="Citti C."/>
            <person name="Thiaucourt F."/>
            <person name="Blanchard A."/>
        </authorList>
    </citation>
    <scope>NUCLEOTIDE SEQUENCE [LARGE SCALE GENOMIC DNA]</scope>
    <source>
        <strain evidence="9 10">14232</strain>
    </source>
</reference>
<dbReference type="InterPro" id="IPR023865">
    <property type="entry name" value="Aliphatic_acid_kinase_CS"/>
</dbReference>
<evidence type="ECO:0000313" key="9">
    <source>
        <dbReference type="EMBL" id="KEZ20531.1"/>
    </source>
</evidence>
<dbReference type="GO" id="GO:0008776">
    <property type="term" value="F:acetate kinase activity"/>
    <property type="evidence" value="ECO:0007669"/>
    <property type="project" value="UniProtKB-UniRule"/>
</dbReference>
<keyword evidence="7" id="KW-0963">Cytoplasm</keyword>
<dbReference type="PIRSF" id="PIRSF000722">
    <property type="entry name" value="Acetate_prop_kin"/>
    <property type="match status" value="1"/>
</dbReference>
<dbReference type="Gene3D" id="3.30.420.40">
    <property type="match status" value="2"/>
</dbReference>
<dbReference type="PRINTS" id="PR00471">
    <property type="entry name" value="ACETATEKNASE"/>
</dbReference>
<dbReference type="HAMAP" id="MF_00020">
    <property type="entry name" value="Acetate_kinase"/>
    <property type="match status" value="1"/>
</dbReference>
<feature type="site" description="Transition state stabilizer" evidence="7">
    <location>
        <position position="175"/>
    </location>
</feature>
<evidence type="ECO:0000256" key="6">
    <source>
        <dbReference type="ARBA" id="ARBA00022840"/>
    </source>
</evidence>
<dbReference type="GO" id="GO:0000287">
    <property type="term" value="F:magnesium ion binding"/>
    <property type="evidence" value="ECO:0007669"/>
    <property type="project" value="UniProtKB-UniRule"/>
</dbReference>
<evidence type="ECO:0000256" key="8">
    <source>
        <dbReference type="RuleBase" id="RU003835"/>
    </source>
</evidence>
<feature type="binding site" evidence="7">
    <location>
        <position position="13"/>
    </location>
    <ligand>
        <name>ATP</name>
        <dbReference type="ChEBI" id="CHEBI:30616"/>
    </ligand>
</feature>
<dbReference type="CDD" id="cd24010">
    <property type="entry name" value="ASKHA_NBD_AcK_PK"/>
    <property type="match status" value="1"/>
</dbReference>
<dbReference type="Proteomes" id="UP000028533">
    <property type="component" value="Unassembled WGS sequence"/>
</dbReference>
<dbReference type="PANTHER" id="PTHR21060">
    <property type="entry name" value="ACETATE KINASE"/>
    <property type="match status" value="1"/>
</dbReference>
<comment type="caution">
    <text evidence="9">The sequence shown here is derived from an EMBL/GenBank/DDBJ whole genome shotgun (WGS) entry which is preliminary data.</text>
</comment>
<dbReference type="EC" id="2.7.2.1" evidence="7"/>
<name>A0A084ERD9_MYCCA</name>
<keyword evidence="3 7" id="KW-0479">Metal-binding</keyword>
<sequence length="393" mass="44123">MILVINSGSSSIKFKLFDTSKAIEPILDGLAERIGIDGFLKFEHNNQKYKFEDPLPDHEHAIQLILNKLLELKIISNIDEIKGVGFRVVHGGEISHSSIINEEVLQKIQESVKLAPLHNPAAIIAIKAVKKLMPNTSMVACFDTAFHQTMPQVNYLYSVPYKWYEEFGVRKYGFHGISYEYIVNKCEEILNKKKEHLNLIVCHLGNGASISCIKDGKSYDTSMGLTPLAGLMMGTRSGDIDVSICEYVAKQTNSDIFAITQILNKQSGLLGLSQTSADMRDVLEQYDRNDKKAIIAVEKYVQVVADFIVKYANYLDSIDAVVFTAGIGENADVIRDLICKRVKLLGLQIDQEKNQSKYSDYKLISSEKSKIPVYAIRTNEEKMICLDTLNLIK</sequence>
<evidence type="ECO:0000256" key="4">
    <source>
        <dbReference type="ARBA" id="ARBA00022741"/>
    </source>
</evidence>
<dbReference type="PANTHER" id="PTHR21060:SF15">
    <property type="entry name" value="ACETATE KINASE-RELATED"/>
    <property type="match status" value="1"/>
</dbReference>
<comment type="subunit">
    <text evidence="7">Homodimer.</text>
</comment>
<evidence type="ECO:0000256" key="7">
    <source>
        <dbReference type="HAMAP-Rule" id="MF_00020"/>
    </source>
</evidence>
<evidence type="ECO:0000256" key="5">
    <source>
        <dbReference type="ARBA" id="ARBA00022777"/>
    </source>
</evidence>
<dbReference type="InterPro" id="IPR000890">
    <property type="entry name" value="Aliphatic_acid_kin_short-chain"/>
</dbReference>
<feature type="site" description="Transition state stabilizer" evidence="7">
    <location>
        <position position="236"/>
    </location>
</feature>
<evidence type="ECO:0000256" key="1">
    <source>
        <dbReference type="ARBA" id="ARBA00008748"/>
    </source>
</evidence>
<feature type="binding site" evidence="7">
    <location>
        <begin position="278"/>
        <end position="280"/>
    </location>
    <ligand>
        <name>ATP</name>
        <dbReference type="ChEBI" id="CHEBI:30616"/>
    </ligand>
</feature>
<dbReference type="InterPro" id="IPR004372">
    <property type="entry name" value="Ac/propionate_kinase"/>
</dbReference>
<protein>
    <recommendedName>
        <fullName evidence="7">Acetate kinase</fullName>
        <ecNumber evidence="7">2.7.2.1</ecNumber>
    </recommendedName>
    <alternativeName>
        <fullName evidence="7">Acetokinase</fullName>
    </alternativeName>
</protein>
<comment type="similarity">
    <text evidence="1 7 8">Belongs to the acetokinase family.</text>
</comment>
<keyword evidence="7" id="KW-0460">Magnesium</keyword>
<dbReference type="PROSITE" id="PS01076">
    <property type="entry name" value="ACETATE_KINASE_2"/>
    <property type="match status" value="1"/>
</dbReference>
<feature type="binding site" evidence="7">
    <location>
        <begin position="203"/>
        <end position="207"/>
    </location>
    <ligand>
        <name>ATP</name>
        <dbReference type="ChEBI" id="CHEBI:30616"/>
    </ligand>
</feature>